<dbReference type="Proteomes" id="UP001628220">
    <property type="component" value="Unassembled WGS sequence"/>
</dbReference>
<feature type="domain" description="Stress-response A/B barrel" evidence="1">
    <location>
        <begin position="2"/>
        <end position="98"/>
    </location>
</feature>
<evidence type="ECO:0000259" key="1">
    <source>
        <dbReference type="PROSITE" id="PS51502"/>
    </source>
</evidence>
<dbReference type="PANTHER" id="PTHR37832">
    <property type="entry name" value="BLL2683 PROTEIN"/>
    <property type="match status" value="1"/>
</dbReference>
<accession>A0ABQ0E3D5</accession>
<dbReference type="InterPro" id="IPR011008">
    <property type="entry name" value="Dimeric_a/b-barrel"/>
</dbReference>
<dbReference type="SMART" id="SM00886">
    <property type="entry name" value="Dabb"/>
    <property type="match status" value="1"/>
</dbReference>
<dbReference type="PANTHER" id="PTHR37832:SF1">
    <property type="entry name" value="STRESS-RESPONSE A_B BARREL DOMAIN-CONTAINING PROTEIN"/>
    <property type="match status" value="1"/>
</dbReference>
<dbReference type="SUPFAM" id="SSF54909">
    <property type="entry name" value="Dimeric alpha+beta barrel"/>
    <property type="match status" value="1"/>
</dbReference>
<evidence type="ECO:0000313" key="3">
    <source>
        <dbReference type="Proteomes" id="UP001628220"/>
    </source>
</evidence>
<dbReference type="EMBL" id="BAAFSF010000004">
    <property type="protein sequence ID" value="GAB1252235.1"/>
    <property type="molecule type" value="Genomic_DNA"/>
</dbReference>
<dbReference type="InterPro" id="IPR013097">
    <property type="entry name" value="Dabb"/>
</dbReference>
<dbReference type="RefSeq" id="WP_411915996.1">
    <property type="nucleotide sequence ID" value="NZ_BAAFSF010000004.1"/>
</dbReference>
<reference evidence="2 3" key="1">
    <citation type="journal article" date="2025" name="Int. J. Syst. Evol. Microbiol.">
        <title>Desulfovibrio falkowii sp. nov., Porphyromonas miyakawae sp. nov., Mediterraneibacter flintii sp. nov. and Owariibacterium komagatae gen. nov., sp. nov., isolated from human faeces.</title>
        <authorList>
            <person name="Hamaguchi T."/>
            <person name="Ohara M."/>
            <person name="Hisatomi A."/>
            <person name="Sekiguchi K."/>
            <person name="Takeda J.I."/>
            <person name="Ueyama J."/>
            <person name="Ito M."/>
            <person name="Nishiwaki H."/>
            <person name="Ogi T."/>
            <person name="Hirayama M."/>
            <person name="Ohkuma M."/>
            <person name="Sakamoto M."/>
            <person name="Ohno K."/>
        </authorList>
    </citation>
    <scope>NUCLEOTIDE SEQUENCE [LARGE SCALE GENOMIC DNA]</scope>
    <source>
        <strain evidence="2 3">13CB11C</strain>
    </source>
</reference>
<organism evidence="2 3">
    <name type="scientific">Porphyromonas miyakawae</name>
    <dbReference type="NCBI Taxonomy" id="3137470"/>
    <lineage>
        <taxon>Bacteria</taxon>
        <taxon>Pseudomonadati</taxon>
        <taxon>Bacteroidota</taxon>
        <taxon>Bacteroidia</taxon>
        <taxon>Bacteroidales</taxon>
        <taxon>Porphyromonadaceae</taxon>
        <taxon>Porphyromonas</taxon>
    </lineage>
</organism>
<evidence type="ECO:0000313" key="2">
    <source>
        <dbReference type="EMBL" id="GAB1252235.1"/>
    </source>
</evidence>
<name>A0ABQ0E3D5_9PORP</name>
<protein>
    <submittedName>
        <fullName evidence="2">Dabb family protein</fullName>
    </submittedName>
</protein>
<dbReference type="PROSITE" id="PS51502">
    <property type="entry name" value="S_R_A_B_BARREL"/>
    <property type="match status" value="1"/>
</dbReference>
<dbReference type="Gene3D" id="3.30.70.100">
    <property type="match status" value="1"/>
</dbReference>
<comment type="caution">
    <text evidence="2">The sequence shown here is derived from an EMBL/GenBank/DDBJ whole genome shotgun (WGS) entry which is preliminary data.</text>
</comment>
<sequence>MIRHIVLFTLGGFSSEAEQQAQVVAIKEALEALPAVIPSLDSLHVGVNCNPQEQPTFCLVAEVADMEALKAYAEHAKHQQIVKEMILPYKQGRQAIDYEF</sequence>
<proteinExistence type="predicted"/>
<gene>
    <name evidence="2" type="ORF">Tsumi_13410</name>
</gene>
<dbReference type="Pfam" id="PF07876">
    <property type="entry name" value="Dabb"/>
    <property type="match status" value="1"/>
</dbReference>
<keyword evidence="3" id="KW-1185">Reference proteome</keyword>